<proteinExistence type="inferred from homology"/>
<keyword evidence="3 5" id="KW-0520">NAD</keyword>
<dbReference type="NCBIfam" id="NF002014">
    <property type="entry name" value="PRK00819.1-4"/>
    <property type="match status" value="1"/>
</dbReference>
<name>A0A1Y1QNZ6_9GAMM</name>
<dbReference type="GO" id="GO:0000215">
    <property type="term" value="F:tRNA 2'-phosphotransferase activity"/>
    <property type="evidence" value="ECO:0007669"/>
    <property type="project" value="TreeGrafter"/>
</dbReference>
<reference evidence="6 7" key="1">
    <citation type="submission" date="2017-01" db="EMBL/GenBank/DDBJ databases">
        <title>Novel large sulfur bacteria in the metagenomes of groundwater-fed chemosynthetic microbial mats in the Lake Huron basin.</title>
        <authorList>
            <person name="Sharrar A.M."/>
            <person name="Flood B.E."/>
            <person name="Bailey J.V."/>
            <person name="Jones D.S."/>
            <person name="Biddanda B."/>
            <person name="Ruberg S.A."/>
            <person name="Marcus D.N."/>
            <person name="Dick G.J."/>
        </authorList>
    </citation>
    <scope>NUCLEOTIDE SEQUENCE [LARGE SCALE GENOMIC DNA]</scope>
    <source>
        <strain evidence="6">A8</strain>
    </source>
</reference>
<dbReference type="SUPFAM" id="SSF56399">
    <property type="entry name" value="ADP-ribosylation"/>
    <property type="match status" value="1"/>
</dbReference>
<evidence type="ECO:0000256" key="2">
    <source>
        <dbReference type="ARBA" id="ARBA00022679"/>
    </source>
</evidence>
<dbReference type="PANTHER" id="PTHR12684:SF2">
    <property type="entry name" value="TRNA 2'-PHOSPHOTRANSFERASE 1"/>
    <property type="match status" value="1"/>
</dbReference>
<dbReference type="HAMAP" id="MF_00299">
    <property type="entry name" value="KptA"/>
    <property type="match status" value="1"/>
</dbReference>
<evidence type="ECO:0000313" key="6">
    <source>
        <dbReference type="EMBL" id="OQX10106.1"/>
    </source>
</evidence>
<dbReference type="Gene3D" id="1.10.10.970">
    <property type="entry name" value="RNA 2'-phosphotransferase, Tpt1/KptA family, N-terminal domain"/>
    <property type="match status" value="1"/>
</dbReference>
<keyword evidence="2 5" id="KW-0808">Transferase</keyword>
<comment type="caution">
    <text evidence="6">The sequence shown here is derived from an EMBL/GenBank/DDBJ whole genome shotgun (WGS) entry which is preliminary data.</text>
</comment>
<accession>A0A1Y1QNZ6</accession>
<organism evidence="6 7">
    <name type="scientific">Thiothrix lacustris</name>
    <dbReference type="NCBI Taxonomy" id="525917"/>
    <lineage>
        <taxon>Bacteria</taxon>
        <taxon>Pseudomonadati</taxon>
        <taxon>Pseudomonadota</taxon>
        <taxon>Gammaproteobacteria</taxon>
        <taxon>Thiotrichales</taxon>
        <taxon>Thiotrichaceae</taxon>
        <taxon>Thiothrix</taxon>
    </lineage>
</organism>
<dbReference type="GO" id="GO:0003950">
    <property type="term" value="F:NAD+ poly-ADP-ribosyltransferase activity"/>
    <property type="evidence" value="ECO:0007669"/>
    <property type="project" value="InterPro"/>
</dbReference>
<evidence type="ECO:0000256" key="4">
    <source>
        <dbReference type="ARBA" id="ARBA00025212"/>
    </source>
</evidence>
<dbReference type="EMBL" id="MTEJ01000123">
    <property type="protein sequence ID" value="OQX10106.1"/>
    <property type="molecule type" value="Genomic_DNA"/>
</dbReference>
<comment type="similarity">
    <text evidence="1 5">Belongs to the KptA/TPT1 family.</text>
</comment>
<dbReference type="Gene3D" id="3.20.170.30">
    <property type="match status" value="1"/>
</dbReference>
<dbReference type="EC" id="2.7.1.-" evidence="5"/>
<evidence type="ECO:0000256" key="1">
    <source>
        <dbReference type="ARBA" id="ARBA00009836"/>
    </source>
</evidence>
<dbReference type="Pfam" id="PF01885">
    <property type="entry name" value="PTS_2-RNA"/>
    <property type="match status" value="1"/>
</dbReference>
<dbReference type="PANTHER" id="PTHR12684">
    <property type="entry name" value="PUTATIVE PHOSPHOTRANSFERASE"/>
    <property type="match status" value="1"/>
</dbReference>
<dbReference type="Proteomes" id="UP000192491">
    <property type="component" value="Unassembled WGS sequence"/>
</dbReference>
<dbReference type="InterPro" id="IPR042081">
    <property type="entry name" value="RNA_2'-PTrans_C"/>
</dbReference>
<dbReference type="InterPro" id="IPR022928">
    <property type="entry name" value="RNA_2'-PTrans_KptA"/>
</dbReference>
<dbReference type="GO" id="GO:0006388">
    <property type="term" value="P:tRNA splicing, via endonucleolytic cleavage and ligation"/>
    <property type="evidence" value="ECO:0007669"/>
    <property type="project" value="UniProtKB-UniRule"/>
</dbReference>
<evidence type="ECO:0000256" key="5">
    <source>
        <dbReference type="HAMAP-Rule" id="MF_00299"/>
    </source>
</evidence>
<evidence type="ECO:0000313" key="7">
    <source>
        <dbReference type="Proteomes" id="UP000192491"/>
    </source>
</evidence>
<gene>
    <name evidence="5" type="primary">kptA</name>
    <name evidence="6" type="ORF">BWK73_21150</name>
</gene>
<dbReference type="InterPro" id="IPR002745">
    <property type="entry name" value="Ptrans_KptA/Tpt1"/>
</dbReference>
<dbReference type="AlphaFoldDB" id="A0A1Y1QNZ6"/>
<protein>
    <recommendedName>
        <fullName evidence="5">Probable RNA 2'-phosphotransferase</fullName>
        <ecNumber evidence="5">2.7.1.-</ecNumber>
    </recommendedName>
</protein>
<sequence>MNQKTVKQSKFLSLILRHQPDKIGLTLDEAGWVSVSELLTQLAAHGRGMSMEELEHVVATNDKQRFSFNADKTRIRANQGHSLQTLDLGLQAVEPPEILYHGTAERFLESILQTGLEKRSRQHVHLSADTETAHKVGIRHGKPVILQIAAGRMQRDGLIFYHSANGVWLTDHVPVTYVEVMA</sequence>
<comment type="function">
    <text evidence="4 5">Removes the 2'-phosphate from RNA via an intermediate in which the phosphate is ADP-ribosylated by NAD followed by a presumed transesterification to release the RNA and generate ADP-ribose 1''-2''-cyclic phosphate (APPR&gt;P). May function as an ADP-ribosylase.</text>
</comment>
<dbReference type="InterPro" id="IPR042080">
    <property type="entry name" value="RNA_2'-PTrans_N"/>
</dbReference>
<dbReference type="STRING" id="1123401.GCA_000621325_01771"/>
<evidence type="ECO:0000256" key="3">
    <source>
        <dbReference type="ARBA" id="ARBA00023027"/>
    </source>
</evidence>